<feature type="compositionally biased region" description="Acidic residues" evidence="1">
    <location>
        <begin position="76"/>
        <end position="85"/>
    </location>
</feature>
<dbReference type="GeneID" id="54477859"/>
<proteinExistence type="predicted"/>
<feature type="compositionally biased region" description="Basic and acidic residues" evidence="1">
    <location>
        <begin position="158"/>
        <end position="168"/>
    </location>
</feature>
<feature type="region of interest" description="Disordered" evidence="1">
    <location>
        <begin position="1"/>
        <end position="137"/>
    </location>
</feature>
<feature type="compositionally biased region" description="Basic and acidic residues" evidence="1">
    <location>
        <begin position="179"/>
        <end position="188"/>
    </location>
</feature>
<feature type="region of interest" description="Disordered" evidence="1">
    <location>
        <begin position="152"/>
        <end position="188"/>
    </location>
</feature>
<sequence length="188" mass="20382">MAQNKPETTDAHSKSFNPTAASTSFTDYKEEATFPTERPSGKMLKSTRNPRAPWNESFVMVERPRSPTPPVMIDTEGNEVEEEAESPGSIKKKGKKQAAADKTVRFASTNDVRQLHDGPQGDAGDDENKEDGVLASEGRMFIGRNGACVVFIPAGWKPPKDDGGWDLKQRKRSSGAGIKAKDESGGEA</sequence>
<reference evidence="2" key="1">
    <citation type="journal article" date="2020" name="Stud. Mycol.">
        <title>101 Dothideomycetes genomes: a test case for predicting lifestyles and emergence of pathogens.</title>
        <authorList>
            <person name="Haridas S."/>
            <person name="Albert R."/>
            <person name="Binder M."/>
            <person name="Bloem J."/>
            <person name="Labutti K."/>
            <person name="Salamov A."/>
            <person name="Andreopoulos B."/>
            <person name="Baker S."/>
            <person name="Barry K."/>
            <person name="Bills G."/>
            <person name="Bluhm B."/>
            <person name="Cannon C."/>
            <person name="Castanera R."/>
            <person name="Culley D."/>
            <person name="Daum C."/>
            <person name="Ezra D."/>
            <person name="Gonzalez J."/>
            <person name="Henrissat B."/>
            <person name="Kuo A."/>
            <person name="Liang C."/>
            <person name="Lipzen A."/>
            <person name="Lutzoni F."/>
            <person name="Magnuson J."/>
            <person name="Mondo S."/>
            <person name="Nolan M."/>
            <person name="Ohm R."/>
            <person name="Pangilinan J."/>
            <person name="Park H.-J."/>
            <person name="Ramirez L."/>
            <person name="Alfaro M."/>
            <person name="Sun H."/>
            <person name="Tritt A."/>
            <person name="Yoshinaga Y."/>
            <person name="Zwiers L.-H."/>
            <person name="Turgeon B."/>
            <person name="Goodwin S."/>
            <person name="Spatafora J."/>
            <person name="Crous P."/>
            <person name="Grigoriev I."/>
        </authorList>
    </citation>
    <scope>NUCLEOTIDE SEQUENCE</scope>
    <source>
        <strain evidence="2">CBS 113389</strain>
    </source>
</reference>
<dbReference type="Proteomes" id="UP000799767">
    <property type="component" value="Unassembled WGS sequence"/>
</dbReference>
<protein>
    <submittedName>
        <fullName evidence="2">Uncharacterized protein</fullName>
    </submittedName>
</protein>
<accession>A0A6A6Q1K0</accession>
<gene>
    <name evidence="2" type="ORF">BDY17DRAFT_322673</name>
</gene>
<name>A0A6A6Q1K0_9PEZI</name>
<organism evidence="2 3">
    <name type="scientific">Neohortaea acidophila</name>
    <dbReference type="NCBI Taxonomy" id="245834"/>
    <lineage>
        <taxon>Eukaryota</taxon>
        <taxon>Fungi</taxon>
        <taxon>Dikarya</taxon>
        <taxon>Ascomycota</taxon>
        <taxon>Pezizomycotina</taxon>
        <taxon>Dothideomycetes</taxon>
        <taxon>Dothideomycetidae</taxon>
        <taxon>Mycosphaerellales</taxon>
        <taxon>Teratosphaeriaceae</taxon>
        <taxon>Neohortaea</taxon>
    </lineage>
</organism>
<dbReference type="EMBL" id="MU001633">
    <property type="protein sequence ID" value="KAF2485866.1"/>
    <property type="molecule type" value="Genomic_DNA"/>
</dbReference>
<dbReference type="RefSeq" id="XP_033592435.1">
    <property type="nucleotide sequence ID" value="XM_033736857.1"/>
</dbReference>
<evidence type="ECO:0000313" key="3">
    <source>
        <dbReference type="Proteomes" id="UP000799767"/>
    </source>
</evidence>
<dbReference type="AlphaFoldDB" id="A0A6A6Q1K0"/>
<keyword evidence="3" id="KW-1185">Reference proteome</keyword>
<evidence type="ECO:0000313" key="2">
    <source>
        <dbReference type="EMBL" id="KAF2485866.1"/>
    </source>
</evidence>
<feature type="compositionally biased region" description="Polar residues" evidence="1">
    <location>
        <begin position="14"/>
        <end position="26"/>
    </location>
</feature>
<evidence type="ECO:0000256" key="1">
    <source>
        <dbReference type="SAM" id="MobiDB-lite"/>
    </source>
</evidence>